<evidence type="ECO:0000313" key="8">
    <source>
        <dbReference type="EMBL" id="MET3544920.1"/>
    </source>
</evidence>
<comment type="subcellular location">
    <subcellularLocation>
        <location evidence="1">Cell membrane</location>
        <topology evidence="1">Multi-pass membrane protein</topology>
    </subcellularLocation>
</comment>
<dbReference type="Pfam" id="PF07690">
    <property type="entry name" value="MFS_1"/>
    <property type="match status" value="1"/>
</dbReference>
<keyword evidence="3 6" id="KW-0812">Transmembrane</keyword>
<dbReference type="SUPFAM" id="SSF103473">
    <property type="entry name" value="MFS general substrate transporter"/>
    <property type="match status" value="1"/>
</dbReference>
<feature type="transmembrane region" description="Helical" evidence="6">
    <location>
        <begin position="366"/>
        <end position="384"/>
    </location>
</feature>
<sequence>MNQAMSWPFIRLYLLALLYFSANAILNVMIPLQGKAWGASSTSIGLIMGAYMFTTMFFRPWAGRIIQKHGPVKVLRLILVINGIALILYTITGFSGYLVARILQGVSTAFFSMSLQIGIIDALPEKERSQGISFYSLFTYIPGILGPLLALALWQSGGMNFFTITMIAIAIITGMFGYSVKVERTGDSQTLPAEQGAGLLKSYAQLVRNPFLFQCSLLMLTASMVFGATTAFIPVYAFSLPQGNAGIYLAIQASVVVIARYTLRKRIPSDAQWRSSLMMGMMLILAFAAGSISYSIHGGAVFFYAGAVLMGAAQAIIYPTLTTFLSFVLPQTDRNVLIGLFIATADLGVSLGGAVMGPVADLTSYSWMYMFCALLAGVMTLAAYDRRKWFRAGKQAEELRHPEQIH</sequence>
<protein>
    <submittedName>
        <fullName evidence="8">MFS family permease</fullName>
    </submittedName>
</protein>
<dbReference type="InterPro" id="IPR036259">
    <property type="entry name" value="MFS_trans_sf"/>
</dbReference>
<feature type="transmembrane region" description="Helical" evidence="6">
    <location>
        <begin position="44"/>
        <end position="62"/>
    </location>
</feature>
<dbReference type="InterPro" id="IPR020846">
    <property type="entry name" value="MFS_dom"/>
</dbReference>
<gene>
    <name evidence="8" type="ORF">ABID47_001514</name>
</gene>
<feature type="transmembrane region" description="Helical" evidence="6">
    <location>
        <begin position="98"/>
        <end position="120"/>
    </location>
</feature>
<feature type="transmembrane region" description="Helical" evidence="6">
    <location>
        <begin position="275"/>
        <end position="296"/>
    </location>
</feature>
<keyword evidence="4 6" id="KW-1133">Transmembrane helix</keyword>
<evidence type="ECO:0000256" key="6">
    <source>
        <dbReference type="SAM" id="Phobius"/>
    </source>
</evidence>
<organism evidence="8 9">
    <name type="scientific">Paenibacillus favisporus</name>
    <dbReference type="NCBI Taxonomy" id="221028"/>
    <lineage>
        <taxon>Bacteria</taxon>
        <taxon>Bacillati</taxon>
        <taxon>Bacillota</taxon>
        <taxon>Bacilli</taxon>
        <taxon>Bacillales</taxon>
        <taxon>Paenibacillaceae</taxon>
        <taxon>Paenibacillus</taxon>
    </lineage>
</organism>
<feature type="transmembrane region" description="Helical" evidence="6">
    <location>
        <begin position="160"/>
        <end position="180"/>
    </location>
</feature>
<keyword evidence="9" id="KW-1185">Reference proteome</keyword>
<evidence type="ECO:0000256" key="1">
    <source>
        <dbReference type="ARBA" id="ARBA00004651"/>
    </source>
</evidence>
<dbReference type="Proteomes" id="UP001549098">
    <property type="component" value="Unassembled WGS sequence"/>
</dbReference>
<dbReference type="Gene3D" id="1.20.1250.20">
    <property type="entry name" value="MFS general substrate transporter like domains"/>
    <property type="match status" value="1"/>
</dbReference>
<keyword evidence="5 6" id="KW-0472">Membrane</keyword>
<accession>A0ABV2EZJ2</accession>
<reference evidence="8 9" key="1">
    <citation type="submission" date="2024-06" db="EMBL/GenBank/DDBJ databases">
        <title>Genomic Encyclopedia of Type Strains, Phase IV (KMG-IV): sequencing the most valuable type-strain genomes for metagenomic binning, comparative biology and taxonomic classification.</title>
        <authorList>
            <person name="Goeker M."/>
        </authorList>
    </citation>
    <scope>NUCLEOTIDE SEQUENCE [LARGE SCALE GENOMIC DNA]</scope>
    <source>
        <strain evidence="8 9">DSM 17253</strain>
    </source>
</reference>
<dbReference type="EMBL" id="JBEPLV010000001">
    <property type="protein sequence ID" value="MET3544920.1"/>
    <property type="molecule type" value="Genomic_DNA"/>
</dbReference>
<feature type="transmembrane region" description="Helical" evidence="6">
    <location>
        <begin position="211"/>
        <end position="233"/>
    </location>
</feature>
<feature type="transmembrane region" description="Helical" evidence="6">
    <location>
        <begin position="302"/>
        <end position="329"/>
    </location>
</feature>
<evidence type="ECO:0000256" key="3">
    <source>
        <dbReference type="ARBA" id="ARBA00022692"/>
    </source>
</evidence>
<feature type="domain" description="Major facilitator superfamily (MFS) profile" evidence="7">
    <location>
        <begin position="8"/>
        <end position="388"/>
    </location>
</feature>
<evidence type="ECO:0000256" key="5">
    <source>
        <dbReference type="ARBA" id="ARBA00023136"/>
    </source>
</evidence>
<dbReference type="PANTHER" id="PTHR23531">
    <property type="entry name" value="QUINOLENE RESISTANCE PROTEIN NORA"/>
    <property type="match status" value="1"/>
</dbReference>
<dbReference type="InterPro" id="IPR052714">
    <property type="entry name" value="MFS_Exporter"/>
</dbReference>
<dbReference type="RefSeq" id="WP_354495545.1">
    <property type="nucleotide sequence ID" value="NZ_JBEPLV010000001.1"/>
</dbReference>
<dbReference type="PANTHER" id="PTHR23531:SF2">
    <property type="entry name" value="PERMEASE"/>
    <property type="match status" value="1"/>
</dbReference>
<feature type="transmembrane region" description="Helical" evidence="6">
    <location>
        <begin position="12"/>
        <end position="32"/>
    </location>
</feature>
<dbReference type="InterPro" id="IPR011701">
    <property type="entry name" value="MFS"/>
</dbReference>
<feature type="transmembrane region" description="Helical" evidence="6">
    <location>
        <begin position="245"/>
        <end position="263"/>
    </location>
</feature>
<dbReference type="PROSITE" id="PS50850">
    <property type="entry name" value="MFS"/>
    <property type="match status" value="1"/>
</dbReference>
<name>A0ABV2EZJ2_9BACL</name>
<evidence type="ECO:0000259" key="7">
    <source>
        <dbReference type="PROSITE" id="PS50850"/>
    </source>
</evidence>
<feature type="transmembrane region" description="Helical" evidence="6">
    <location>
        <begin position="132"/>
        <end position="154"/>
    </location>
</feature>
<keyword evidence="2" id="KW-0813">Transport</keyword>
<dbReference type="NCBIfam" id="NF047574">
    <property type="entry name" value="opine_export_Sa"/>
    <property type="match status" value="1"/>
</dbReference>
<proteinExistence type="predicted"/>
<evidence type="ECO:0000256" key="2">
    <source>
        <dbReference type="ARBA" id="ARBA00022448"/>
    </source>
</evidence>
<evidence type="ECO:0000313" key="9">
    <source>
        <dbReference type="Proteomes" id="UP001549098"/>
    </source>
</evidence>
<feature type="transmembrane region" description="Helical" evidence="6">
    <location>
        <begin position="74"/>
        <end position="92"/>
    </location>
</feature>
<evidence type="ECO:0000256" key="4">
    <source>
        <dbReference type="ARBA" id="ARBA00022989"/>
    </source>
</evidence>
<feature type="transmembrane region" description="Helical" evidence="6">
    <location>
        <begin position="336"/>
        <end position="360"/>
    </location>
</feature>
<comment type="caution">
    <text evidence="8">The sequence shown here is derived from an EMBL/GenBank/DDBJ whole genome shotgun (WGS) entry which is preliminary data.</text>
</comment>